<organism evidence="7 8">
    <name type="scientific">Pestalotiopsis fici (strain W106-1 / CGMCC3.15140)</name>
    <dbReference type="NCBI Taxonomy" id="1229662"/>
    <lineage>
        <taxon>Eukaryota</taxon>
        <taxon>Fungi</taxon>
        <taxon>Dikarya</taxon>
        <taxon>Ascomycota</taxon>
        <taxon>Pezizomycotina</taxon>
        <taxon>Sordariomycetes</taxon>
        <taxon>Xylariomycetidae</taxon>
        <taxon>Amphisphaeriales</taxon>
        <taxon>Sporocadaceae</taxon>
        <taxon>Pestalotiopsis</taxon>
    </lineage>
</organism>
<keyword evidence="2" id="KW-0285">Flavoprotein</keyword>
<evidence type="ECO:0000259" key="6">
    <source>
        <dbReference type="PROSITE" id="PS51387"/>
    </source>
</evidence>
<gene>
    <name evidence="7" type="ORF">PFICI_07486</name>
</gene>
<dbReference type="PANTHER" id="PTHR42973">
    <property type="entry name" value="BINDING OXIDOREDUCTASE, PUTATIVE (AFU_ORTHOLOGUE AFUA_1G17690)-RELATED"/>
    <property type="match status" value="1"/>
</dbReference>
<dbReference type="InterPro" id="IPR006094">
    <property type="entry name" value="Oxid_FAD_bind_N"/>
</dbReference>
<dbReference type="PROSITE" id="PS51387">
    <property type="entry name" value="FAD_PCMH"/>
    <property type="match status" value="1"/>
</dbReference>
<dbReference type="InterPro" id="IPR036318">
    <property type="entry name" value="FAD-bd_PCMH-like_sf"/>
</dbReference>
<feature type="domain" description="FAD-binding PCMH-type" evidence="6">
    <location>
        <begin position="72"/>
        <end position="277"/>
    </location>
</feature>
<dbReference type="GO" id="GO:0071949">
    <property type="term" value="F:FAD binding"/>
    <property type="evidence" value="ECO:0007669"/>
    <property type="project" value="InterPro"/>
</dbReference>
<dbReference type="GeneID" id="19272499"/>
<keyword evidence="4" id="KW-0560">Oxidoreductase</keyword>
<dbReference type="OMA" id="WLYINYA"/>
<dbReference type="Gene3D" id="3.40.462.20">
    <property type="match status" value="1"/>
</dbReference>
<evidence type="ECO:0000256" key="3">
    <source>
        <dbReference type="ARBA" id="ARBA00022827"/>
    </source>
</evidence>
<evidence type="ECO:0000256" key="2">
    <source>
        <dbReference type="ARBA" id="ARBA00022630"/>
    </source>
</evidence>
<dbReference type="OrthoDB" id="2151789at2759"/>
<name>W3X3H9_PESFW</name>
<sequence length="537" mass="58638">MFVVRLFTSLLFAYISCAFSTQDVLSIARNDQSSTAAENCEKACQELSSNFGPALHFGDNDPTFVIWDKKQQDAQPACRVTPVTAAEVAQALTIVSSHWCRFAVKGGGHSTNVDASNSVGGVTIDLGDMDHIDLAPDGRSWADLGPGLVLSDAYTYLEQYNLTNIGGRVADVGLPGYLIGGGISNLSPQYGLAVDNIYEYEVYTTPNINLNATAFFFLPPTPFPLIRMIVDIFQLVLPNATIINVTQSSQPDLYFALRGGGNNFGIITNFRVRLIPQGPMLSGTKVYHANYTRQIVDQTYQLTTTLSNDTLMCFSSRYAYNQTLDEFSVSMTQAYAQPILEPPVFATLNEVPYESSTVRVDWMSNFALESVQPPGTRQLFGTVTFDPSGDLHQQILDVFEDEVSQVKDIPGFTSSVVVSALHINAIKAMEARGGNALGVESDGPLDIALLTVGWSNATDDAAMNAFADTWITRSMQAASDVDRLHPWLYINYAKDTQDPFSGYGKVNKARLISIQEAIDPKGIFTSTGLCRGSFKLR</sequence>
<evidence type="ECO:0000256" key="1">
    <source>
        <dbReference type="ARBA" id="ARBA00005466"/>
    </source>
</evidence>
<dbReference type="Proteomes" id="UP000030651">
    <property type="component" value="Unassembled WGS sequence"/>
</dbReference>
<dbReference type="EMBL" id="KI912113">
    <property type="protein sequence ID" value="ETS79957.1"/>
    <property type="molecule type" value="Genomic_DNA"/>
</dbReference>
<proteinExistence type="inferred from homology"/>
<dbReference type="Gene3D" id="3.30.465.10">
    <property type="match status" value="2"/>
</dbReference>
<dbReference type="PANTHER" id="PTHR42973:SF13">
    <property type="entry name" value="FAD-BINDING PCMH-TYPE DOMAIN-CONTAINING PROTEIN"/>
    <property type="match status" value="1"/>
</dbReference>
<dbReference type="InterPro" id="IPR050416">
    <property type="entry name" value="FAD-linked_Oxidoreductase"/>
</dbReference>
<dbReference type="GO" id="GO:0016491">
    <property type="term" value="F:oxidoreductase activity"/>
    <property type="evidence" value="ECO:0007669"/>
    <property type="project" value="UniProtKB-KW"/>
</dbReference>
<keyword evidence="3" id="KW-0274">FAD</keyword>
<evidence type="ECO:0000313" key="8">
    <source>
        <dbReference type="Proteomes" id="UP000030651"/>
    </source>
</evidence>
<evidence type="ECO:0000256" key="5">
    <source>
        <dbReference type="SAM" id="SignalP"/>
    </source>
</evidence>
<keyword evidence="8" id="KW-1185">Reference proteome</keyword>
<dbReference type="SUPFAM" id="SSF56176">
    <property type="entry name" value="FAD-binding/transporter-associated domain-like"/>
    <property type="match status" value="1"/>
</dbReference>
<dbReference type="STRING" id="1229662.W3X3H9"/>
<protein>
    <recommendedName>
        <fullName evidence="6">FAD-binding PCMH-type domain-containing protein</fullName>
    </recommendedName>
</protein>
<dbReference type="InterPro" id="IPR016166">
    <property type="entry name" value="FAD-bd_PCMH"/>
</dbReference>
<dbReference type="eggNOG" id="KOG1231">
    <property type="taxonomic scope" value="Eukaryota"/>
</dbReference>
<reference evidence="8" key="1">
    <citation type="journal article" date="2015" name="BMC Genomics">
        <title>Genomic and transcriptomic analysis of the endophytic fungus Pestalotiopsis fici reveals its lifestyle and high potential for synthesis of natural products.</title>
        <authorList>
            <person name="Wang X."/>
            <person name="Zhang X."/>
            <person name="Liu L."/>
            <person name="Xiang M."/>
            <person name="Wang W."/>
            <person name="Sun X."/>
            <person name="Che Y."/>
            <person name="Guo L."/>
            <person name="Liu G."/>
            <person name="Guo L."/>
            <person name="Wang C."/>
            <person name="Yin W.B."/>
            <person name="Stadler M."/>
            <person name="Zhang X."/>
            <person name="Liu X."/>
        </authorList>
    </citation>
    <scope>NUCLEOTIDE SEQUENCE [LARGE SCALE GENOMIC DNA]</scope>
    <source>
        <strain evidence="8">W106-1 / CGMCC3.15140</strain>
    </source>
</reference>
<accession>W3X3H9</accession>
<dbReference type="Pfam" id="PF01565">
    <property type="entry name" value="FAD_binding_4"/>
    <property type="match status" value="1"/>
</dbReference>
<evidence type="ECO:0000256" key="4">
    <source>
        <dbReference type="ARBA" id="ARBA00023002"/>
    </source>
</evidence>
<dbReference type="RefSeq" id="XP_007834258.1">
    <property type="nucleotide sequence ID" value="XM_007836067.1"/>
</dbReference>
<dbReference type="AlphaFoldDB" id="W3X3H9"/>
<comment type="similarity">
    <text evidence="1">Belongs to the oxygen-dependent FAD-linked oxidoreductase family.</text>
</comment>
<dbReference type="HOGENOM" id="CLU_018354_1_2_1"/>
<dbReference type="KEGG" id="pfy:PFICI_07486"/>
<keyword evidence="5" id="KW-0732">Signal</keyword>
<feature type="signal peptide" evidence="5">
    <location>
        <begin position="1"/>
        <end position="18"/>
    </location>
</feature>
<evidence type="ECO:0000313" key="7">
    <source>
        <dbReference type="EMBL" id="ETS79957.1"/>
    </source>
</evidence>
<feature type="chain" id="PRO_5004835372" description="FAD-binding PCMH-type domain-containing protein" evidence="5">
    <location>
        <begin position="19"/>
        <end position="537"/>
    </location>
</feature>
<dbReference type="InterPro" id="IPR016169">
    <property type="entry name" value="FAD-bd_PCMH_sub2"/>
</dbReference>
<dbReference type="InParanoid" id="W3X3H9"/>